<dbReference type="GO" id="GO:0005886">
    <property type="term" value="C:plasma membrane"/>
    <property type="evidence" value="ECO:0007669"/>
    <property type="project" value="TreeGrafter"/>
</dbReference>
<dbReference type="Proteomes" id="UP000424752">
    <property type="component" value="Chromosome"/>
</dbReference>
<keyword evidence="5" id="KW-1185">Reference proteome</keyword>
<keyword evidence="1" id="KW-0812">Transmembrane</keyword>
<dbReference type="InterPro" id="IPR008523">
    <property type="entry name" value="DUF805"/>
</dbReference>
<dbReference type="EMBL" id="CP046509">
    <property type="protein sequence ID" value="QGU88963.1"/>
    <property type="molecule type" value="Genomic_DNA"/>
</dbReference>
<dbReference type="PANTHER" id="PTHR34980:SF2">
    <property type="entry name" value="INNER MEMBRANE PROTEIN YHAH-RELATED"/>
    <property type="match status" value="1"/>
</dbReference>
<feature type="transmembrane region" description="Helical" evidence="1">
    <location>
        <begin position="84"/>
        <end position="104"/>
    </location>
</feature>
<dbReference type="PANTHER" id="PTHR34980">
    <property type="entry name" value="INNER MEMBRANE PROTEIN-RELATED-RELATED"/>
    <property type="match status" value="1"/>
</dbReference>
<accession>A0A6I6EXJ7</accession>
<name>A0A6I6EXJ7_9GAMM</name>
<evidence type="ECO:0000313" key="5">
    <source>
        <dbReference type="Proteomes" id="UP000480164"/>
    </source>
</evidence>
<sequence length="121" mass="13955">MSWYLAVLKNYAEFSGRARRKEYWMFILFNTLIQMVLMVLFFHTDGSFLQSPILIIYGVYTVATLSPLLAVSVRRLHDTNRPGWWMLLYFVPFGGIVILVILCLDGDKESNRFGAPPKSSL</sequence>
<dbReference type="EMBL" id="WLZX01000003">
    <property type="protein sequence ID" value="MTD27425.1"/>
    <property type="molecule type" value="Genomic_DNA"/>
</dbReference>
<protein>
    <submittedName>
        <fullName evidence="3">DUF805 domain-containing protein</fullName>
    </submittedName>
</protein>
<proteinExistence type="predicted"/>
<reference evidence="2 5" key="1">
    <citation type="submission" date="2019-11" db="EMBL/GenBank/DDBJ databases">
        <title>Erwinia sp. nov., isolated from feces of birds in Tibet plateau of China.</title>
        <authorList>
            <person name="Ge Y."/>
        </authorList>
    </citation>
    <scope>NUCLEOTIDE SEQUENCE [LARGE SCALE GENOMIC DNA]</scope>
    <source>
        <strain evidence="2 5">J316</strain>
    </source>
</reference>
<feature type="transmembrane region" description="Helical" evidence="1">
    <location>
        <begin position="54"/>
        <end position="72"/>
    </location>
</feature>
<dbReference type="Pfam" id="PF05656">
    <property type="entry name" value="DUF805"/>
    <property type="match status" value="1"/>
</dbReference>
<dbReference type="RefSeq" id="WP_154752706.1">
    <property type="nucleotide sequence ID" value="NZ_CP046509.1"/>
</dbReference>
<evidence type="ECO:0000313" key="2">
    <source>
        <dbReference type="EMBL" id="MTD27425.1"/>
    </source>
</evidence>
<dbReference type="Proteomes" id="UP000480164">
    <property type="component" value="Unassembled WGS sequence"/>
</dbReference>
<keyword evidence="1" id="KW-0472">Membrane</keyword>
<reference evidence="3 4" key="2">
    <citation type="submission" date="2019-12" db="EMBL/GenBank/DDBJ databases">
        <title>Erwinia sp. nov., isolated from droppings of birds in the Qinghai-Tiebt plateau of China.</title>
        <authorList>
            <person name="Ge Y."/>
        </authorList>
    </citation>
    <scope>NUCLEOTIDE SEQUENCE [LARGE SCALE GENOMIC DNA]</scope>
    <source>
        <strain evidence="3 4">J780</strain>
    </source>
</reference>
<feature type="transmembrane region" description="Helical" evidence="1">
    <location>
        <begin position="23"/>
        <end position="42"/>
    </location>
</feature>
<dbReference type="AlphaFoldDB" id="A0A6I6EXJ7"/>
<evidence type="ECO:0000313" key="3">
    <source>
        <dbReference type="EMBL" id="QGU88963.1"/>
    </source>
</evidence>
<evidence type="ECO:0000313" key="4">
    <source>
        <dbReference type="Proteomes" id="UP000424752"/>
    </source>
</evidence>
<evidence type="ECO:0000256" key="1">
    <source>
        <dbReference type="SAM" id="Phobius"/>
    </source>
</evidence>
<gene>
    <name evidence="2" type="ORF">GK011_10780</name>
    <name evidence="3" type="ORF">GN242_17800</name>
</gene>
<organism evidence="3 4">
    <name type="scientific">Erwinia sorbitola</name>
    <dbReference type="NCBI Taxonomy" id="2681984"/>
    <lineage>
        <taxon>Bacteria</taxon>
        <taxon>Pseudomonadati</taxon>
        <taxon>Pseudomonadota</taxon>
        <taxon>Gammaproteobacteria</taxon>
        <taxon>Enterobacterales</taxon>
        <taxon>Erwiniaceae</taxon>
        <taxon>Erwinia</taxon>
    </lineage>
</organism>
<dbReference type="KEGG" id="erwi:GN242_17800"/>
<keyword evidence="1" id="KW-1133">Transmembrane helix</keyword>
<accession>A0A6L6GPE6</accession>